<evidence type="ECO:0000256" key="1">
    <source>
        <dbReference type="SAM" id="MobiDB-lite"/>
    </source>
</evidence>
<reference evidence="2 3" key="1">
    <citation type="submission" date="2018-08" db="EMBL/GenBank/DDBJ databases">
        <title>Genomic investigation of the strawberry pathogen Phytophthora fragariae indicates pathogenicity is determined by transcriptional variation in three key races.</title>
        <authorList>
            <person name="Adams T.M."/>
            <person name="Armitage A.D."/>
            <person name="Sobczyk M.K."/>
            <person name="Bates H.J."/>
            <person name="Dunwell J.M."/>
            <person name="Nellist C.F."/>
            <person name="Harrison R.J."/>
        </authorList>
    </citation>
    <scope>NUCLEOTIDE SEQUENCE [LARGE SCALE GENOMIC DNA]</scope>
    <source>
        <strain evidence="2 3">SCRP333</strain>
    </source>
</reference>
<dbReference type="SUPFAM" id="SSF52540">
    <property type="entry name" value="P-loop containing nucleoside triphosphate hydrolases"/>
    <property type="match status" value="1"/>
</dbReference>
<evidence type="ECO:0000313" key="3">
    <source>
        <dbReference type="Proteomes" id="UP000434957"/>
    </source>
</evidence>
<dbReference type="InterPro" id="IPR027417">
    <property type="entry name" value="P-loop_NTPase"/>
</dbReference>
<gene>
    <name evidence="2" type="ORF">PR003_g14307</name>
</gene>
<sequence length="774" mass="84658">MDRCKLEADIAVIAAKLEESLDSTEEVLDHGLSLFDEVEAYLTHSVYDSSSECKPDANIVVLGTTGTGKSTVVSFLFGKGRMLVHHESPFSHVLVSEVPLPGVAIRSGSDSTTLLPICNHVRLGEEVIAAWDMPGSRDTRGPFVELLVHFIFKWMLVDDKTLRFIIVSPPLHERPQIAFLQNTINGSLIRAENAVLVYTKCSWDFDPDSTADLKTKESKRGIRSFALPAPVKSDSEGHDYTAQYHEEKCEILTTLAELRSDSVKFEDPLPDAAQRLLDKFRESSVAFARDKISTCFLKVYDWKAFSGTMQAMEKTLEALKTSQELPLKDVLSLITRLTPTREDKVRNDVEVTLASRRLHHVGILVGAEVRCRLSEWLNQKCFLTIENAKEKLAALIRDINGYLRVDKCYMHSVAEVLVVSAYHLCLSQVVQTIKSFVAKRKRFVSSVSTIPVVILVGFATLTVDSSLVMWANVALVSPCVRVTLPKPFNLSAVGQAGSLSRYNSFRGEDGKHGLPGLPGGNLFVVCRNLEDAEQKLRATVSCGQRGGNAQNGGDGVNGGDSVYSLKDFENEVDCATKNGLLEKEEGTIDEIRITSYKTRISPLAGRFYGTQGLKEWSLVKESKSGACGTRPGSGGIGGFGGKGGSLRIHEGAEVWEGTGAMGEQGDDGASGQPSRDGRASPTFSAVVHLWHFERGWYHGTMSDPEISLEPPTPIATPPLMYATPATGAGASPAENFSLGLQYVKANYQAVRKHLEDKFGKCDFSNLKSVWDNAD</sequence>
<name>A0A6A4F476_9STRA</name>
<comment type="caution">
    <text evidence="2">The sequence shown here is derived from an EMBL/GenBank/DDBJ whole genome shotgun (WGS) entry which is preliminary data.</text>
</comment>
<dbReference type="AlphaFoldDB" id="A0A6A4F476"/>
<accession>A0A6A4F476</accession>
<protein>
    <submittedName>
        <fullName evidence="2">Uncharacterized protein</fullName>
    </submittedName>
</protein>
<proteinExistence type="predicted"/>
<organism evidence="2 3">
    <name type="scientific">Phytophthora rubi</name>
    <dbReference type="NCBI Taxonomy" id="129364"/>
    <lineage>
        <taxon>Eukaryota</taxon>
        <taxon>Sar</taxon>
        <taxon>Stramenopiles</taxon>
        <taxon>Oomycota</taxon>
        <taxon>Peronosporomycetes</taxon>
        <taxon>Peronosporales</taxon>
        <taxon>Peronosporaceae</taxon>
        <taxon>Phytophthora</taxon>
    </lineage>
</organism>
<keyword evidence="3" id="KW-1185">Reference proteome</keyword>
<dbReference type="Proteomes" id="UP000434957">
    <property type="component" value="Unassembled WGS sequence"/>
</dbReference>
<dbReference type="EMBL" id="QXFT01000942">
    <property type="protein sequence ID" value="KAE9332853.1"/>
    <property type="molecule type" value="Genomic_DNA"/>
</dbReference>
<dbReference type="Gene3D" id="3.40.50.300">
    <property type="entry name" value="P-loop containing nucleotide triphosphate hydrolases"/>
    <property type="match status" value="1"/>
</dbReference>
<feature type="region of interest" description="Disordered" evidence="1">
    <location>
        <begin position="658"/>
        <end position="680"/>
    </location>
</feature>
<evidence type="ECO:0000313" key="2">
    <source>
        <dbReference type="EMBL" id="KAE9332853.1"/>
    </source>
</evidence>